<evidence type="ECO:0000256" key="1">
    <source>
        <dbReference type="SAM" id="Phobius"/>
    </source>
</evidence>
<evidence type="ECO:0000313" key="3">
    <source>
        <dbReference type="Proteomes" id="UP000185622"/>
    </source>
</evidence>
<keyword evidence="1" id="KW-0812">Transmembrane</keyword>
<name>A0ABM6INC1_9RHOB</name>
<geneLocation type="plasmid" evidence="2 3">
    <name>unnamed2</name>
</geneLocation>
<sequence length="70" mass="7608">MGFLKFLAFTGLAVLCLLIAVVASGSAPWYFAWMLGTMMIVLLAAAGGILFETQFAESKEHKNSRRKGKP</sequence>
<dbReference type="Proteomes" id="UP000185622">
    <property type="component" value="Plasmid unnamed2"/>
</dbReference>
<organism evidence="2 3">
    <name type="scientific">Thioclava nitratireducens</name>
    <dbReference type="NCBI Taxonomy" id="1915078"/>
    <lineage>
        <taxon>Bacteria</taxon>
        <taxon>Pseudomonadati</taxon>
        <taxon>Pseudomonadota</taxon>
        <taxon>Alphaproteobacteria</taxon>
        <taxon>Rhodobacterales</taxon>
        <taxon>Paracoccaceae</taxon>
        <taxon>Thioclava</taxon>
    </lineage>
</organism>
<gene>
    <name evidence="2" type="ORF">BMG03_20630</name>
</gene>
<reference evidence="2 3" key="1">
    <citation type="submission" date="2017-01" db="EMBL/GenBank/DDBJ databases">
        <title>The complete genome sequence of a sulfur-oxidizing marine bacterium Thioclava sp. 25B10_4T.</title>
        <authorList>
            <person name="Liu Y."/>
            <person name="Lai Q."/>
            <person name="Shao Z."/>
        </authorList>
    </citation>
    <scope>NUCLEOTIDE SEQUENCE [LARGE SCALE GENOMIC DNA]</scope>
    <source>
        <strain evidence="2 3">25B10_4</strain>
        <plasmid evidence="2 3">unnamed2</plasmid>
    </source>
</reference>
<feature type="transmembrane region" description="Helical" evidence="1">
    <location>
        <begin position="33"/>
        <end position="56"/>
    </location>
</feature>
<dbReference type="RefSeq" id="WP_075777180.1">
    <property type="nucleotide sequence ID" value="NZ_CP019439.1"/>
</dbReference>
<dbReference type="EMBL" id="CP019439">
    <property type="protein sequence ID" value="AQS50301.1"/>
    <property type="molecule type" value="Genomic_DNA"/>
</dbReference>
<keyword evidence="2" id="KW-0614">Plasmid</keyword>
<evidence type="ECO:0008006" key="4">
    <source>
        <dbReference type="Google" id="ProtNLM"/>
    </source>
</evidence>
<keyword evidence="3" id="KW-1185">Reference proteome</keyword>
<protein>
    <recommendedName>
        <fullName evidence="4">CTP synthetase</fullName>
    </recommendedName>
</protein>
<accession>A0ABM6INC1</accession>
<keyword evidence="1" id="KW-1133">Transmembrane helix</keyword>
<proteinExistence type="predicted"/>
<evidence type="ECO:0000313" key="2">
    <source>
        <dbReference type="EMBL" id="AQS50301.1"/>
    </source>
</evidence>
<keyword evidence="1" id="KW-0472">Membrane</keyword>